<feature type="compositionally biased region" description="Basic and acidic residues" evidence="1">
    <location>
        <begin position="185"/>
        <end position="196"/>
    </location>
</feature>
<dbReference type="OMA" id="PPCTMGD"/>
<proteinExistence type="predicted"/>
<name>A0A9Q8PI89_PASFU</name>
<gene>
    <name evidence="2" type="ORF">CLAFUR5_11832</name>
</gene>
<feature type="compositionally biased region" description="Basic residues" evidence="1">
    <location>
        <begin position="208"/>
        <end position="219"/>
    </location>
</feature>
<accession>A0A9Q8PI89</accession>
<keyword evidence="3" id="KW-1185">Reference proteome</keyword>
<evidence type="ECO:0000313" key="3">
    <source>
        <dbReference type="Proteomes" id="UP000756132"/>
    </source>
</evidence>
<feature type="region of interest" description="Disordered" evidence="1">
    <location>
        <begin position="146"/>
        <end position="225"/>
    </location>
</feature>
<evidence type="ECO:0000256" key="1">
    <source>
        <dbReference type="SAM" id="MobiDB-lite"/>
    </source>
</evidence>
<feature type="compositionally biased region" description="Polar residues" evidence="1">
    <location>
        <begin position="147"/>
        <end position="156"/>
    </location>
</feature>
<evidence type="ECO:0000313" key="2">
    <source>
        <dbReference type="EMBL" id="UJO22924.1"/>
    </source>
</evidence>
<reference evidence="2" key="1">
    <citation type="submission" date="2021-12" db="EMBL/GenBank/DDBJ databases">
        <authorList>
            <person name="Zaccaron A."/>
            <person name="Stergiopoulos I."/>
        </authorList>
    </citation>
    <scope>NUCLEOTIDE SEQUENCE</scope>
    <source>
        <strain evidence="2">Race5_Kim</strain>
    </source>
</reference>
<dbReference type="GeneID" id="71991710"/>
<organism evidence="2 3">
    <name type="scientific">Passalora fulva</name>
    <name type="common">Tomato leaf mold</name>
    <name type="synonym">Cladosporium fulvum</name>
    <dbReference type="NCBI Taxonomy" id="5499"/>
    <lineage>
        <taxon>Eukaryota</taxon>
        <taxon>Fungi</taxon>
        <taxon>Dikarya</taxon>
        <taxon>Ascomycota</taxon>
        <taxon>Pezizomycotina</taxon>
        <taxon>Dothideomycetes</taxon>
        <taxon>Dothideomycetidae</taxon>
        <taxon>Mycosphaerellales</taxon>
        <taxon>Mycosphaerellaceae</taxon>
        <taxon>Fulvia</taxon>
    </lineage>
</organism>
<dbReference type="AlphaFoldDB" id="A0A9Q8PI89"/>
<dbReference type="EMBL" id="CP090172">
    <property type="protein sequence ID" value="UJO22924.1"/>
    <property type="molecule type" value="Genomic_DNA"/>
</dbReference>
<protein>
    <submittedName>
        <fullName evidence="2">Uncharacterized protein</fullName>
    </submittedName>
</protein>
<dbReference type="RefSeq" id="XP_047767290.1">
    <property type="nucleotide sequence ID" value="XM_047910980.1"/>
</dbReference>
<reference evidence="2" key="2">
    <citation type="journal article" date="2022" name="Microb. Genom.">
        <title>A chromosome-scale genome assembly of the tomato pathogen Cladosporium fulvum reveals a compartmentalized genome architecture and the presence of a dispensable chromosome.</title>
        <authorList>
            <person name="Zaccaron A.Z."/>
            <person name="Chen L.H."/>
            <person name="Samaras A."/>
            <person name="Stergiopoulos I."/>
        </authorList>
    </citation>
    <scope>NUCLEOTIDE SEQUENCE</scope>
    <source>
        <strain evidence="2">Race5_Kim</strain>
    </source>
</reference>
<sequence length="225" mass="25076">MFDSNFTFDATPRSPSLDSTSNTISTRATSRSVSPCSPTTAFPPPRFSVTDLAASFATSRLRTDAEICYDSCDAYANTDDDAGWAIPVDEDEEYPEISHSRTLLQRSHSPSRRLQRQAQTRMLCNMSHAKDISALVSRMVDDKDQCTIRSGSVSPTTEDDEGYTSSGDPLAASESRRSSMATTKARLEHSYRRSSDMKTMGAYVSKATRFRKDKKHKRVRSAERE</sequence>
<dbReference type="Proteomes" id="UP000756132">
    <property type="component" value="Chromosome 10"/>
</dbReference>
<dbReference type="KEGG" id="ffu:CLAFUR5_11832"/>
<feature type="region of interest" description="Disordered" evidence="1">
    <location>
        <begin position="1"/>
        <end position="40"/>
    </location>
</feature>
<dbReference type="OrthoDB" id="3910171at2759"/>